<evidence type="ECO:0000256" key="1">
    <source>
        <dbReference type="ARBA" id="ARBA00000085"/>
    </source>
</evidence>
<comment type="catalytic activity">
    <reaction evidence="1">
        <text>ATP + protein L-histidine = ADP + protein N-phospho-L-histidine.</text>
        <dbReference type="EC" id="2.7.13.3"/>
    </reaction>
</comment>
<dbReference type="PANTHER" id="PTHR24421:SF10">
    <property type="entry name" value="NITRATE_NITRITE SENSOR PROTEIN NARQ"/>
    <property type="match status" value="1"/>
</dbReference>
<reference evidence="11 12" key="1">
    <citation type="submission" date="2017-11" db="EMBL/GenBank/DDBJ databases">
        <title>Genome-resolved metagenomics identifies genetic mobility, metabolic interactions, and unexpected diversity in perchlorate-reducing communities.</title>
        <authorList>
            <person name="Barnum T.P."/>
            <person name="Figueroa I.A."/>
            <person name="Carlstrom C.I."/>
            <person name="Lucas L.N."/>
            <person name="Engelbrektson A.L."/>
            <person name="Coates J.D."/>
        </authorList>
    </citation>
    <scope>NUCLEOTIDE SEQUENCE [LARGE SCALE GENOMIC DNA]</scope>
    <source>
        <strain evidence="11">BM301</strain>
    </source>
</reference>
<dbReference type="PANTHER" id="PTHR24421">
    <property type="entry name" value="NITRATE/NITRITE SENSOR PROTEIN NARX-RELATED"/>
    <property type="match status" value="1"/>
</dbReference>
<keyword evidence="3" id="KW-0597">Phosphoprotein</keyword>
<organism evidence="11 12">
    <name type="scientific">Sedimenticola selenatireducens</name>
    <dbReference type="NCBI Taxonomy" id="191960"/>
    <lineage>
        <taxon>Bacteria</taxon>
        <taxon>Pseudomonadati</taxon>
        <taxon>Pseudomonadota</taxon>
        <taxon>Gammaproteobacteria</taxon>
        <taxon>Chromatiales</taxon>
        <taxon>Sedimenticolaceae</taxon>
        <taxon>Sedimenticola</taxon>
    </lineage>
</organism>
<evidence type="ECO:0000256" key="2">
    <source>
        <dbReference type="ARBA" id="ARBA00012438"/>
    </source>
</evidence>
<evidence type="ECO:0000256" key="4">
    <source>
        <dbReference type="ARBA" id="ARBA00022679"/>
    </source>
</evidence>
<dbReference type="EMBL" id="PKUN01000023">
    <property type="protein sequence ID" value="PLX60690.1"/>
    <property type="molecule type" value="Genomic_DNA"/>
</dbReference>
<sequence length="444" mass="48789">MPKYQPFKLLPFFSVTSLLGIVVAAALVTLLYRQTAIAELVDLGEQQNIGLAQTALNSVHEQLALFLRRANTGSQATDTEIETLEAKLKAVLRNTSVVRIKVYNQAGIVVFSTKRSQIGRDQSDNPAFVVARGGDITSKLIFRDHFNFFDQETEEDNLIQTYMPVGRDSEAAEIGVFEIYTDVNPLVADISHMEVLIVIGTGTIFLLLYALLLTVVHRAGRIIARQQLTIAERNKTLELLSAQLLDAQETERKRVAIELHEGIAQTLSAIKFHLEIAEQSAANGDEGQAMKLDGLVKVIQGTIQEVRTMAMQLRPPSLDDLGIGATLSWLSRQLSEIYPEISVEAQATVDEERIPRQLRVVVYRTVQEALAAMTRCNVPRTIQLVLRESGALLRLEITDSAMSATAPLEPDLSIASQRILMSGGVFTVQASPSGGAVLSAEWDL</sequence>
<dbReference type="STRING" id="1111735.GCA_000428045_02076"/>
<evidence type="ECO:0000313" key="12">
    <source>
        <dbReference type="Proteomes" id="UP000235015"/>
    </source>
</evidence>
<dbReference type="GO" id="GO:0005524">
    <property type="term" value="F:ATP binding"/>
    <property type="evidence" value="ECO:0007669"/>
    <property type="project" value="UniProtKB-KW"/>
</dbReference>
<gene>
    <name evidence="11" type="ORF">C0630_14695</name>
</gene>
<keyword evidence="7" id="KW-0067">ATP-binding</keyword>
<keyword evidence="8" id="KW-0902">Two-component regulatory system</keyword>
<keyword evidence="9" id="KW-0472">Membrane</keyword>
<evidence type="ECO:0000256" key="3">
    <source>
        <dbReference type="ARBA" id="ARBA00022553"/>
    </source>
</evidence>
<keyword evidence="5" id="KW-0547">Nucleotide-binding</keyword>
<evidence type="ECO:0000256" key="5">
    <source>
        <dbReference type="ARBA" id="ARBA00022741"/>
    </source>
</evidence>
<dbReference type="RefSeq" id="WP_273440298.1">
    <property type="nucleotide sequence ID" value="NZ_PKUN01000023.1"/>
</dbReference>
<evidence type="ECO:0000259" key="10">
    <source>
        <dbReference type="Pfam" id="PF07730"/>
    </source>
</evidence>
<dbReference type="Proteomes" id="UP000235015">
    <property type="component" value="Unassembled WGS sequence"/>
</dbReference>
<evidence type="ECO:0000256" key="6">
    <source>
        <dbReference type="ARBA" id="ARBA00022777"/>
    </source>
</evidence>
<keyword evidence="4" id="KW-0808">Transferase</keyword>
<dbReference type="AlphaFoldDB" id="A0A2N6CU51"/>
<dbReference type="Pfam" id="PF07730">
    <property type="entry name" value="HisKA_3"/>
    <property type="match status" value="1"/>
</dbReference>
<keyword evidence="9" id="KW-0812">Transmembrane</keyword>
<evidence type="ECO:0000256" key="9">
    <source>
        <dbReference type="SAM" id="Phobius"/>
    </source>
</evidence>
<evidence type="ECO:0000256" key="7">
    <source>
        <dbReference type="ARBA" id="ARBA00022840"/>
    </source>
</evidence>
<evidence type="ECO:0000313" key="11">
    <source>
        <dbReference type="EMBL" id="PLX60690.1"/>
    </source>
</evidence>
<feature type="transmembrane region" description="Helical" evidence="9">
    <location>
        <begin position="12"/>
        <end position="32"/>
    </location>
</feature>
<dbReference type="Gene3D" id="3.30.565.10">
    <property type="entry name" value="Histidine kinase-like ATPase, C-terminal domain"/>
    <property type="match status" value="1"/>
</dbReference>
<keyword evidence="6" id="KW-0418">Kinase</keyword>
<feature type="transmembrane region" description="Helical" evidence="9">
    <location>
        <begin position="195"/>
        <end position="216"/>
    </location>
</feature>
<protein>
    <recommendedName>
        <fullName evidence="2">histidine kinase</fullName>
        <ecNumber evidence="2">2.7.13.3</ecNumber>
    </recommendedName>
</protein>
<proteinExistence type="predicted"/>
<accession>A0A2N6CU51</accession>
<dbReference type="GO" id="GO:0000155">
    <property type="term" value="F:phosphorelay sensor kinase activity"/>
    <property type="evidence" value="ECO:0007669"/>
    <property type="project" value="InterPro"/>
</dbReference>
<keyword evidence="9" id="KW-1133">Transmembrane helix</keyword>
<dbReference type="GO" id="GO:0046983">
    <property type="term" value="F:protein dimerization activity"/>
    <property type="evidence" value="ECO:0007669"/>
    <property type="project" value="InterPro"/>
</dbReference>
<dbReference type="InterPro" id="IPR036890">
    <property type="entry name" value="HATPase_C_sf"/>
</dbReference>
<dbReference type="EC" id="2.7.13.3" evidence="2"/>
<dbReference type="GO" id="GO:0016020">
    <property type="term" value="C:membrane"/>
    <property type="evidence" value="ECO:0007669"/>
    <property type="project" value="InterPro"/>
</dbReference>
<feature type="domain" description="Signal transduction histidine kinase subgroup 3 dimerisation and phosphoacceptor" evidence="10">
    <location>
        <begin position="251"/>
        <end position="318"/>
    </location>
</feature>
<dbReference type="InterPro" id="IPR050482">
    <property type="entry name" value="Sensor_HK_TwoCompSys"/>
</dbReference>
<name>A0A2N6CU51_9GAMM</name>
<comment type="caution">
    <text evidence="11">The sequence shown here is derived from an EMBL/GenBank/DDBJ whole genome shotgun (WGS) entry which is preliminary data.</text>
</comment>
<evidence type="ECO:0000256" key="8">
    <source>
        <dbReference type="ARBA" id="ARBA00023012"/>
    </source>
</evidence>
<dbReference type="InterPro" id="IPR011712">
    <property type="entry name" value="Sig_transdc_His_kin_sub3_dim/P"/>
</dbReference>
<dbReference type="Gene3D" id="1.20.5.1930">
    <property type="match status" value="1"/>
</dbReference>